<dbReference type="Gene3D" id="3.40.630.40">
    <property type="entry name" value="Zn-dependent exopeptidases"/>
    <property type="match status" value="1"/>
</dbReference>
<evidence type="ECO:0000256" key="2">
    <source>
        <dbReference type="SAM" id="Phobius"/>
    </source>
</evidence>
<organism evidence="4 5">
    <name type="scientific">Pontibacillus litoralis JSM 072002</name>
    <dbReference type="NCBI Taxonomy" id="1385512"/>
    <lineage>
        <taxon>Bacteria</taxon>
        <taxon>Bacillati</taxon>
        <taxon>Bacillota</taxon>
        <taxon>Bacilli</taxon>
        <taxon>Bacillales</taxon>
        <taxon>Bacillaceae</taxon>
        <taxon>Pontibacillus</taxon>
    </lineage>
</organism>
<keyword evidence="5" id="KW-1185">Reference proteome</keyword>
<dbReference type="OrthoDB" id="9806267at2"/>
<evidence type="ECO:0000256" key="1">
    <source>
        <dbReference type="ARBA" id="ARBA00022801"/>
    </source>
</evidence>
<keyword evidence="1" id="KW-0378">Hydrolase</keyword>
<dbReference type="PANTHER" id="PTHR30404">
    <property type="entry name" value="N-ACETYLMURAMOYL-L-ALANINE AMIDASE"/>
    <property type="match status" value="1"/>
</dbReference>
<dbReference type="NCBIfam" id="TIGR02883">
    <property type="entry name" value="spore_cwlD"/>
    <property type="match status" value="1"/>
</dbReference>
<keyword evidence="2" id="KW-1133">Transmembrane helix</keyword>
<protein>
    <submittedName>
        <fullName evidence="4">N-acetylmuramoyl-L-alanine amidase</fullName>
    </submittedName>
</protein>
<dbReference type="GO" id="GO:0008745">
    <property type="term" value="F:N-acetylmuramoyl-L-alanine amidase activity"/>
    <property type="evidence" value="ECO:0007669"/>
    <property type="project" value="InterPro"/>
</dbReference>
<evidence type="ECO:0000259" key="3">
    <source>
        <dbReference type="SMART" id="SM00646"/>
    </source>
</evidence>
<dbReference type="Pfam" id="PF01520">
    <property type="entry name" value="Amidase_3"/>
    <property type="match status" value="1"/>
</dbReference>
<dbReference type="eggNOG" id="COG0860">
    <property type="taxonomic scope" value="Bacteria"/>
</dbReference>
<keyword evidence="2" id="KW-0812">Transmembrane</keyword>
<dbReference type="PANTHER" id="PTHR30404:SF0">
    <property type="entry name" value="N-ACETYLMURAMOYL-L-ALANINE AMIDASE AMIC"/>
    <property type="match status" value="1"/>
</dbReference>
<dbReference type="GO" id="GO:0030288">
    <property type="term" value="C:outer membrane-bounded periplasmic space"/>
    <property type="evidence" value="ECO:0007669"/>
    <property type="project" value="TreeGrafter"/>
</dbReference>
<dbReference type="EMBL" id="AVPG01000040">
    <property type="protein sequence ID" value="KGX84373.1"/>
    <property type="molecule type" value="Genomic_DNA"/>
</dbReference>
<dbReference type="InterPro" id="IPR014234">
    <property type="entry name" value="Spore_CwlD"/>
</dbReference>
<name>A0A0A5FZW3_9BACI</name>
<accession>A0A0A5FZW3</accession>
<dbReference type="AlphaFoldDB" id="A0A0A5FZW3"/>
<feature type="domain" description="MurNAc-LAA" evidence="3">
    <location>
        <begin position="117"/>
        <end position="228"/>
    </location>
</feature>
<evidence type="ECO:0000313" key="4">
    <source>
        <dbReference type="EMBL" id="KGX84373.1"/>
    </source>
</evidence>
<dbReference type="CDD" id="cd02696">
    <property type="entry name" value="MurNAc-LAA"/>
    <property type="match status" value="1"/>
</dbReference>
<dbReference type="RefSeq" id="WP_036836365.1">
    <property type="nucleotide sequence ID" value="NZ_AVPG01000040.1"/>
</dbReference>
<dbReference type="GO" id="GO:0009253">
    <property type="term" value="P:peptidoglycan catabolic process"/>
    <property type="evidence" value="ECO:0007669"/>
    <property type="project" value="InterPro"/>
</dbReference>
<keyword evidence="2" id="KW-0472">Membrane</keyword>
<gene>
    <name evidence="4" type="ORF">N784_13635</name>
</gene>
<comment type="caution">
    <text evidence="4">The sequence shown here is derived from an EMBL/GenBank/DDBJ whole genome shotgun (WGS) entry which is preliminary data.</text>
</comment>
<proteinExistence type="predicted"/>
<reference evidence="4 5" key="1">
    <citation type="submission" date="2013-08" db="EMBL/GenBank/DDBJ databases">
        <authorList>
            <person name="Huang J."/>
            <person name="Wang G."/>
        </authorList>
    </citation>
    <scope>NUCLEOTIDE SEQUENCE [LARGE SCALE GENOMIC DNA]</scope>
    <source>
        <strain evidence="4 5">JSM 072002</strain>
    </source>
</reference>
<dbReference type="STRING" id="1385512.N784_13635"/>
<feature type="transmembrane region" description="Helical" evidence="2">
    <location>
        <begin position="7"/>
        <end position="25"/>
    </location>
</feature>
<dbReference type="InterPro" id="IPR050695">
    <property type="entry name" value="N-acetylmuramoyl_amidase_3"/>
</dbReference>
<dbReference type="SUPFAM" id="SSF53187">
    <property type="entry name" value="Zn-dependent exopeptidases"/>
    <property type="match status" value="1"/>
</dbReference>
<dbReference type="InterPro" id="IPR002508">
    <property type="entry name" value="MurNAc-LAA_cat"/>
</dbReference>
<dbReference type="Proteomes" id="UP000030401">
    <property type="component" value="Unassembled WGS sequence"/>
</dbReference>
<sequence>MGNLFKVISWFIGFCLLVFLIRYPIDKSEGSWNTWSLPLAGKTVVIDPGHGGADGGAVGSDDTLEKDIALSVSQQLQNYLQQGGALVYMTREADEDLADDDISSLSKRKSQDIRRRIEMIEQKEADFFISIHLNAIPSTRWHGAQSFYNPASPESERLAKMVQSEIIRNLENTKRTALPIRNVYLMKHTGAPGALVEIGFLSNVHERELLKTTEYQQKMAASIYEGVLRYVSEEDSP</sequence>
<dbReference type="SMART" id="SM00646">
    <property type="entry name" value="Ami_3"/>
    <property type="match status" value="1"/>
</dbReference>
<evidence type="ECO:0000313" key="5">
    <source>
        <dbReference type="Proteomes" id="UP000030401"/>
    </source>
</evidence>